<evidence type="ECO:0000313" key="1">
    <source>
        <dbReference type="EMBL" id="PZC76413.1"/>
    </source>
</evidence>
<gene>
    <name evidence="1" type="primary">HaOG204712</name>
    <name evidence="1" type="ORF">B5X24_HaOG204712</name>
</gene>
<protein>
    <submittedName>
        <fullName evidence="1">Uncharacterized protein</fullName>
    </submittedName>
</protein>
<evidence type="ECO:0000313" key="2">
    <source>
        <dbReference type="Proteomes" id="UP000249218"/>
    </source>
</evidence>
<name>A0A2W1BXD3_HELAM</name>
<dbReference type="Proteomes" id="UP000249218">
    <property type="component" value="Unassembled WGS sequence"/>
</dbReference>
<organism evidence="1 2">
    <name type="scientific">Helicoverpa armigera</name>
    <name type="common">Cotton bollworm</name>
    <name type="synonym">Heliothis armigera</name>
    <dbReference type="NCBI Taxonomy" id="29058"/>
    <lineage>
        <taxon>Eukaryota</taxon>
        <taxon>Metazoa</taxon>
        <taxon>Ecdysozoa</taxon>
        <taxon>Arthropoda</taxon>
        <taxon>Hexapoda</taxon>
        <taxon>Insecta</taxon>
        <taxon>Pterygota</taxon>
        <taxon>Neoptera</taxon>
        <taxon>Endopterygota</taxon>
        <taxon>Lepidoptera</taxon>
        <taxon>Glossata</taxon>
        <taxon>Ditrysia</taxon>
        <taxon>Noctuoidea</taxon>
        <taxon>Noctuidae</taxon>
        <taxon>Heliothinae</taxon>
        <taxon>Helicoverpa</taxon>
    </lineage>
</organism>
<keyword evidence="2" id="KW-1185">Reference proteome</keyword>
<accession>A0A2W1BXD3</accession>
<dbReference type="EMBL" id="KZ149959">
    <property type="protein sequence ID" value="PZC76413.1"/>
    <property type="molecule type" value="Genomic_DNA"/>
</dbReference>
<proteinExistence type="predicted"/>
<sequence length="67" mass="7450">MFVIYISPPIPGKEYTLSDIEGHIQLGTVTLKSVSYLMHLELSDGTSTICKVIIAVGKLINYQNCEY</sequence>
<reference evidence="1 2" key="1">
    <citation type="journal article" date="2017" name="BMC Biol.">
        <title>Genomic innovations, transcriptional plasticity and gene loss underlying the evolution and divergence of two highly polyphagous and invasive Helicoverpa pest species.</title>
        <authorList>
            <person name="Pearce S.L."/>
            <person name="Clarke D.F."/>
            <person name="East P.D."/>
            <person name="Elfekih S."/>
            <person name="Gordon K.H."/>
            <person name="Jermiin L.S."/>
            <person name="McGaughran A."/>
            <person name="Oakeshott J.G."/>
            <person name="Papanikolaou A."/>
            <person name="Perera O.P."/>
            <person name="Rane R.V."/>
            <person name="Richards S."/>
            <person name="Tay W.T."/>
            <person name="Walsh T.K."/>
            <person name="Anderson A."/>
            <person name="Anderson C.J."/>
            <person name="Asgari S."/>
            <person name="Board P.G."/>
            <person name="Bretschneider A."/>
            <person name="Campbell P.M."/>
            <person name="Chertemps T."/>
            <person name="Christeller J.T."/>
            <person name="Coppin C.W."/>
            <person name="Downes S.J."/>
            <person name="Duan G."/>
            <person name="Farnsworth C.A."/>
            <person name="Good R.T."/>
            <person name="Han L.B."/>
            <person name="Han Y.C."/>
            <person name="Hatje K."/>
            <person name="Horne I."/>
            <person name="Huang Y.P."/>
            <person name="Hughes D.S."/>
            <person name="Jacquin-Joly E."/>
            <person name="James W."/>
            <person name="Jhangiani S."/>
            <person name="Kollmar M."/>
            <person name="Kuwar S.S."/>
            <person name="Li S."/>
            <person name="Liu N.Y."/>
            <person name="Maibeche M.T."/>
            <person name="Miller J.R."/>
            <person name="Montagne N."/>
            <person name="Perry T."/>
            <person name="Qu J."/>
            <person name="Song S.V."/>
            <person name="Sutton G.G."/>
            <person name="Vogel H."/>
            <person name="Walenz B.P."/>
            <person name="Xu W."/>
            <person name="Zhang H.J."/>
            <person name="Zou Z."/>
            <person name="Batterham P."/>
            <person name="Edwards O.R."/>
            <person name="Feyereisen R."/>
            <person name="Gibbs R.A."/>
            <person name="Heckel D.G."/>
            <person name="McGrath A."/>
            <person name="Robin C."/>
            <person name="Scherer S.E."/>
            <person name="Worley K.C."/>
            <person name="Wu Y.D."/>
        </authorList>
    </citation>
    <scope>NUCLEOTIDE SEQUENCE [LARGE SCALE GENOMIC DNA]</scope>
    <source>
        <strain evidence="1">Harm_GR_Male_#8</strain>
        <tissue evidence="1">Whole organism</tissue>
    </source>
</reference>
<dbReference type="AlphaFoldDB" id="A0A2W1BXD3"/>